<dbReference type="EMBL" id="JBHTMN010000018">
    <property type="protein sequence ID" value="MFD1385110.1"/>
    <property type="molecule type" value="Genomic_DNA"/>
</dbReference>
<sequence>MNTTITFNRLFVSSELHHLCFFEEFSPSTNIISGRNTSGKSTLIQSLLFSFGVNDVKENLDEILDYQPTFRVDFTKTVDGIDETYTIVREPKSIYVKEPNGKVVPFHGIDADNSVEHVKLKDYIRDLVGFTLYLEQKGELKSAPLESMFLPYYISQSVGWVYLRESFSNLQYYKGFKDDYLDYFLGISNSFDRVEHRKLTQKRDRLLADINNLKRYSKKAEFQFSNLVDEAFGEQAEEYIENYVQKSNSLEEERNKYIQLCNELSLLQNHHKILKRTKRNIKQQNYNDLDRCPACTQVLSYSLEGLYSHYQKYNDTVELESHITDKLTDKKSKIHTSNKKIKTIRNEIFDDYGVLLGKNVDGVTFEKWVANKANITLYKQMQADIEASENELDSVKKTLSSMITEQETIAARIKKEVAFKNLFSFYMSQLELKPLTDPRYLDLYKIHSFPRQGVELHKTVMAYHFALNAMIAKSNTAHRLPFLLDAILKEDIDETNLETILSFVGNNIPSDTQTFISISEHVKDDSGTKDEENVKPIEKVRVKDVKDTYFSSNSKLFYIGSGQIERGFLSQSLENYQELYIDTINIASI</sequence>
<feature type="coiled-coil region" evidence="1">
    <location>
        <begin position="378"/>
        <end position="405"/>
    </location>
</feature>
<keyword evidence="3" id="KW-1185">Reference proteome</keyword>
<gene>
    <name evidence="2" type="ORF">ACFQ45_17280</name>
</gene>
<reference evidence="3" key="1">
    <citation type="journal article" date="2019" name="Int. J. Syst. Evol. Microbiol.">
        <title>The Global Catalogue of Microorganisms (GCM) 10K type strain sequencing project: providing services to taxonomists for standard genome sequencing and annotation.</title>
        <authorList>
            <consortium name="The Broad Institute Genomics Platform"/>
            <consortium name="The Broad Institute Genome Sequencing Center for Infectious Disease"/>
            <person name="Wu L."/>
            <person name="Ma J."/>
        </authorList>
    </citation>
    <scope>NUCLEOTIDE SEQUENCE [LARGE SCALE GENOMIC DNA]</scope>
    <source>
        <strain evidence="3">JCM 30774</strain>
    </source>
</reference>
<organism evidence="2 3">
    <name type="scientific">Rhodanobacter aciditrophus</name>
    <dbReference type="NCBI Taxonomy" id="1623218"/>
    <lineage>
        <taxon>Bacteria</taxon>
        <taxon>Pseudomonadati</taxon>
        <taxon>Pseudomonadota</taxon>
        <taxon>Gammaproteobacteria</taxon>
        <taxon>Lysobacterales</taxon>
        <taxon>Rhodanobacteraceae</taxon>
        <taxon>Rhodanobacter</taxon>
    </lineage>
</organism>
<keyword evidence="1" id="KW-0175">Coiled coil</keyword>
<dbReference type="RefSeq" id="WP_377369962.1">
    <property type="nucleotide sequence ID" value="NZ_JBHTMN010000018.1"/>
</dbReference>
<dbReference type="Gene3D" id="3.40.50.300">
    <property type="entry name" value="P-loop containing nucleotide triphosphate hydrolases"/>
    <property type="match status" value="1"/>
</dbReference>
<protein>
    <recommendedName>
        <fullName evidence="4">Rad50/SbcC-type AAA domain-containing protein</fullName>
    </recommendedName>
</protein>
<proteinExistence type="predicted"/>
<evidence type="ECO:0000256" key="1">
    <source>
        <dbReference type="SAM" id="Coils"/>
    </source>
</evidence>
<evidence type="ECO:0008006" key="4">
    <source>
        <dbReference type="Google" id="ProtNLM"/>
    </source>
</evidence>
<accession>A0ABW4B6X7</accession>
<evidence type="ECO:0000313" key="3">
    <source>
        <dbReference type="Proteomes" id="UP001597059"/>
    </source>
</evidence>
<evidence type="ECO:0000313" key="2">
    <source>
        <dbReference type="EMBL" id="MFD1385110.1"/>
    </source>
</evidence>
<comment type="caution">
    <text evidence="2">The sequence shown here is derived from an EMBL/GenBank/DDBJ whole genome shotgun (WGS) entry which is preliminary data.</text>
</comment>
<name>A0ABW4B6X7_9GAMM</name>
<dbReference type="Proteomes" id="UP001597059">
    <property type="component" value="Unassembled WGS sequence"/>
</dbReference>
<dbReference type="InterPro" id="IPR027417">
    <property type="entry name" value="P-loop_NTPase"/>
</dbReference>
<feature type="coiled-coil region" evidence="1">
    <location>
        <begin position="196"/>
        <end position="270"/>
    </location>
</feature>